<feature type="region of interest" description="Disordered" evidence="1">
    <location>
        <begin position="168"/>
        <end position="191"/>
    </location>
</feature>
<dbReference type="PANTHER" id="PTHR43252">
    <property type="entry name" value="TRANSCRIPTIONAL REGULATOR YQJI"/>
    <property type="match status" value="1"/>
</dbReference>
<dbReference type="Pfam" id="PF10400">
    <property type="entry name" value="Vir_act_alpha_C"/>
    <property type="match status" value="1"/>
</dbReference>
<dbReference type="PANTHER" id="PTHR43252:SF6">
    <property type="entry name" value="NEGATIVE TRANSCRIPTION REGULATOR PADR"/>
    <property type="match status" value="1"/>
</dbReference>
<dbReference type="Pfam" id="PF03551">
    <property type="entry name" value="PadR"/>
    <property type="match status" value="1"/>
</dbReference>
<dbReference type="InterPro" id="IPR018309">
    <property type="entry name" value="Tscrpt_reg_PadR_C"/>
</dbReference>
<feature type="domain" description="Transcription regulator PadR N-terminal" evidence="2">
    <location>
        <begin position="7"/>
        <end position="77"/>
    </location>
</feature>
<dbReference type="RefSeq" id="WP_344450731.1">
    <property type="nucleotide sequence ID" value="NZ_BAAATZ010000009.1"/>
</dbReference>
<sequence length="191" mass="21299">MSIRHSLLALLSRGPRYGYQLRTEFEAATGSTWPLNIGQVYSTLGRLERDELVLRGGQDEEGRSVYSLTERGAEEVRQWFATPLTRAERPRDELAVKLALALTSPGVDVRAVVQAQRAATLRSMRDLTKLKTTAEGPAWPLVLESMIFQAEAEIRWLDHCETTLLHTAPPVPAHDAAPPIGEDSDERARTR</sequence>
<dbReference type="InterPro" id="IPR005149">
    <property type="entry name" value="Tscrpt_reg_PadR_N"/>
</dbReference>
<evidence type="ECO:0000256" key="1">
    <source>
        <dbReference type="SAM" id="MobiDB-lite"/>
    </source>
</evidence>
<dbReference type="Gene3D" id="1.10.10.10">
    <property type="entry name" value="Winged helix-like DNA-binding domain superfamily/Winged helix DNA-binding domain"/>
    <property type="match status" value="1"/>
</dbReference>
<evidence type="ECO:0000259" key="3">
    <source>
        <dbReference type="Pfam" id="PF10400"/>
    </source>
</evidence>
<reference evidence="4 5" key="1">
    <citation type="journal article" date="2019" name="Int. J. Syst. Evol. Microbiol.">
        <title>The Global Catalogue of Microorganisms (GCM) 10K type strain sequencing project: providing services to taxonomists for standard genome sequencing and annotation.</title>
        <authorList>
            <consortium name="The Broad Institute Genomics Platform"/>
            <consortium name="The Broad Institute Genome Sequencing Center for Infectious Disease"/>
            <person name="Wu L."/>
            <person name="Ma J."/>
        </authorList>
    </citation>
    <scope>NUCLEOTIDE SEQUENCE [LARGE SCALE GENOMIC DNA]</scope>
    <source>
        <strain evidence="4 5">JCM 8201</strain>
    </source>
</reference>
<keyword evidence="5" id="KW-1185">Reference proteome</keyword>
<name>A0ABN3U7A0_9ACTN</name>
<gene>
    <name evidence="4" type="ORF">GCM10010439_27470</name>
</gene>
<organism evidence="4 5">
    <name type="scientific">Actinocorallia aurantiaca</name>
    <dbReference type="NCBI Taxonomy" id="46204"/>
    <lineage>
        <taxon>Bacteria</taxon>
        <taxon>Bacillati</taxon>
        <taxon>Actinomycetota</taxon>
        <taxon>Actinomycetes</taxon>
        <taxon>Streptosporangiales</taxon>
        <taxon>Thermomonosporaceae</taxon>
        <taxon>Actinocorallia</taxon>
    </lineage>
</organism>
<dbReference type="EMBL" id="BAAATZ010000009">
    <property type="protein sequence ID" value="GAA2726004.1"/>
    <property type="molecule type" value="Genomic_DNA"/>
</dbReference>
<evidence type="ECO:0000313" key="5">
    <source>
        <dbReference type="Proteomes" id="UP001501842"/>
    </source>
</evidence>
<protein>
    <submittedName>
        <fullName evidence="4">Helix-turn-helix transcriptional regulator</fullName>
    </submittedName>
</protein>
<accession>A0ABN3U7A0</accession>
<evidence type="ECO:0000313" key="4">
    <source>
        <dbReference type="EMBL" id="GAA2726004.1"/>
    </source>
</evidence>
<comment type="caution">
    <text evidence="4">The sequence shown here is derived from an EMBL/GenBank/DDBJ whole genome shotgun (WGS) entry which is preliminary data.</text>
</comment>
<dbReference type="InterPro" id="IPR036390">
    <property type="entry name" value="WH_DNA-bd_sf"/>
</dbReference>
<dbReference type="Proteomes" id="UP001501842">
    <property type="component" value="Unassembled WGS sequence"/>
</dbReference>
<dbReference type="InterPro" id="IPR036388">
    <property type="entry name" value="WH-like_DNA-bd_sf"/>
</dbReference>
<dbReference type="SUPFAM" id="SSF46785">
    <property type="entry name" value="Winged helix' DNA-binding domain"/>
    <property type="match status" value="1"/>
</dbReference>
<feature type="domain" description="Transcription regulator PadR C-terminal" evidence="3">
    <location>
        <begin position="91"/>
        <end position="164"/>
    </location>
</feature>
<evidence type="ECO:0000259" key="2">
    <source>
        <dbReference type="Pfam" id="PF03551"/>
    </source>
</evidence>
<proteinExistence type="predicted"/>